<dbReference type="PROSITE" id="PS51340">
    <property type="entry name" value="MOSC"/>
    <property type="match status" value="1"/>
</dbReference>
<protein>
    <submittedName>
        <fullName evidence="2">MOSC domain-containing protein</fullName>
    </submittedName>
</protein>
<evidence type="ECO:0000259" key="1">
    <source>
        <dbReference type="PROSITE" id="PS51340"/>
    </source>
</evidence>
<dbReference type="InterPro" id="IPR005302">
    <property type="entry name" value="MoCF_Sase_C"/>
</dbReference>
<organism evidence="2 3">
    <name type="scientific">Pseudomonas nitroreducens</name>
    <dbReference type="NCBI Taxonomy" id="46680"/>
    <lineage>
        <taxon>Bacteria</taxon>
        <taxon>Pseudomonadati</taxon>
        <taxon>Pseudomonadota</taxon>
        <taxon>Gammaproteobacteria</taxon>
        <taxon>Pseudomonadales</taxon>
        <taxon>Pseudomonadaceae</taxon>
        <taxon>Pseudomonas</taxon>
    </lineage>
</organism>
<dbReference type="EMBL" id="NJBA01000002">
    <property type="protein sequence ID" value="OWP52055.1"/>
    <property type="molecule type" value="Genomic_DNA"/>
</dbReference>
<dbReference type="PANTHER" id="PTHR14237:SF19">
    <property type="entry name" value="MITOCHONDRIAL AMIDOXIME REDUCING COMPONENT 1"/>
    <property type="match status" value="1"/>
</dbReference>
<dbReference type="InterPro" id="IPR011037">
    <property type="entry name" value="Pyrv_Knase-like_insert_dom_sf"/>
</dbReference>
<dbReference type="AlphaFoldDB" id="A0A246FCL6"/>
<dbReference type="STRING" id="46680.GCA_000807755_02372"/>
<accession>A0A246FCL6</accession>
<dbReference type="SUPFAM" id="SSF141673">
    <property type="entry name" value="MOSC N-terminal domain-like"/>
    <property type="match status" value="1"/>
</dbReference>
<comment type="caution">
    <text evidence="2">The sequence shown here is derived from an EMBL/GenBank/DDBJ whole genome shotgun (WGS) entry which is preliminary data.</text>
</comment>
<evidence type="ECO:0000313" key="3">
    <source>
        <dbReference type="Proteomes" id="UP000198145"/>
    </source>
</evidence>
<dbReference type="PANTHER" id="PTHR14237">
    <property type="entry name" value="MOLYBDOPTERIN COFACTOR SULFURASE MOSC"/>
    <property type="match status" value="1"/>
</dbReference>
<dbReference type="GO" id="GO:0003824">
    <property type="term" value="F:catalytic activity"/>
    <property type="evidence" value="ECO:0007669"/>
    <property type="project" value="InterPro"/>
</dbReference>
<feature type="domain" description="MOSC" evidence="1">
    <location>
        <begin position="106"/>
        <end position="268"/>
    </location>
</feature>
<dbReference type="SUPFAM" id="SSF50800">
    <property type="entry name" value="PK beta-barrel domain-like"/>
    <property type="match status" value="1"/>
</dbReference>
<dbReference type="Pfam" id="PF03473">
    <property type="entry name" value="MOSC"/>
    <property type="match status" value="1"/>
</dbReference>
<dbReference type="Pfam" id="PF03476">
    <property type="entry name" value="MOSC_N"/>
    <property type="match status" value="1"/>
</dbReference>
<dbReference type="GO" id="GO:0030151">
    <property type="term" value="F:molybdenum ion binding"/>
    <property type="evidence" value="ECO:0007669"/>
    <property type="project" value="InterPro"/>
</dbReference>
<dbReference type="RefSeq" id="WP_088416898.1">
    <property type="nucleotide sequence ID" value="NZ_NJBA01000002.1"/>
</dbReference>
<name>A0A246FCL6_PSENT</name>
<dbReference type="eggNOG" id="COG3217">
    <property type="taxonomic scope" value="Bacteria"/>
</dbReference>
<reference evidence="2 3" key="1">
    <citation type="submission" date="2017-06" db="EMBL/GenBank/DDBJ databases">
        <title>Draft genome of Pseudomonas nitroreducens DF05.</title>
        <authorList>
            <person name="Iyer R."/>
        </authorList>
    </citation>
    <scope>NUCLEOTIDE SEQUENCE [LARGE SCALE GENOMIC DNA]</scope>
    <source>
        <strain evidence="2 3">DF05</strain>
    </source>
</reference>
<dbReference type="Proteomes" id="UP000198145">
    <property type="component" value="Unassembled WGS sequence"/>
</dbReference>
<evidence type="ECO:0000313" key="2">
    <source>
        <dbReference type="EMBL" id="OWP52055.1"/>
    </source>
</evidence>
<sequence length="269" mass="30093">MYSLSELYRYPVKSTAYESLESVRLDSLGLAGDRRWLVVEASNGRFLTQRLLPQMGRIEARWQDDFAALRLRAPGMDDLLVNVPGRDDNLRGVLIWRDMLQVPDAGEAAAQWLSTFLGRDVRLVQMPEQRARQVDTAYAEPGERVHFADGFPLLLIGQGSLDDLSAKVGRPLEMLRFRPNLVVTGAEPFAEDGWKRIRIGDVTFKVAKPCSRCILTTIDPHTGERDAAREPLATLLGYRNVNGEALFGQNLIALNSGELRVGMDVEVLE</sequence>
<gene>
    <name evidence="2" type="ORF">CEG18_07310</name>
</gene>
<proteinExistence type="predicted"/>
<dbReference type="InterPro" id="IPR005303">
    <property type="entry name" value="MOCOS_middle"/>
</dbReference>
<dbReference type="GO" id="GO:0030170">
    <property type="term" value="F:pyridoxal phosphate binding"/>
    <property type="evidence" value="ECO:0007669"/>
    <property type="project" value="InterPro"/>
</dbReference>